<dbReference type="PROSITE" id="PS50088">
    <property type="entry name" value="ANK_REPEAT"/>
    <property type="match status" value="4"/>
</dbReference>
<keyword evidence="5" id="KW-1185">Reference proteome</keyword>
<dbReference type="PROSITE" id="PS50297">
    <property type="entry name" value="ANK_REP_REGION"/>
    <property type="match status" value="4"/>
</dbReference>
<dbReference type="GeneID" id="25281225"/>
<reference evidence="4 5" key="1">
    <citation type="submission" date="2013-03" db="EMBL/GenBank/DDBJ databases">
        <title>The Genome Sequence of Exophiala aquamarina CBS 119918.</title>
        <authorList>
            <consortium name="The Broad Institute Genomics Platform"/>
            <person name="Cuomo C."/>
            <person name="de Hoog S."/>
            <person name="Gorbushina A."/>
            <person name="Walker B."/>
            <person name="Young S.K."/>
            <person name="Zeng Q."/>
            <person name="Gargeya S."/>
            <person name="Fitzgerald M."/>
            <person name="Haas B."/>
            <person name="Abouelleil A."/>
            <person name="Allen A.W."/>
            <person name="Alvarado L."/>
            <person name="Arachchi H.M."/>
            <person name="Berlin A.M."/>
            <person name="Chapman S.B."/>
            <person name="Gainer-Dewar J."/>
            <person name="Goldberg J."/>
            <person name="Griggs A."/>
            <person name="Gujja S."/>
            <person name="Hansen M."/>
            <person name="Howarth C."/>
            <person name="Imamovic A."/>
            <person name="Ireland A."/>
            <person name="Larimer J."/>
            <person name="McCowan C."/>
            <person name="Murphy C."/>
            <person name="Pearson M."/>
            <person name="Poon T.W."/>
            <person name="Priest M."/>
            <person name="Roberts A."/>
            <person name="Saif S."/>
            <person name="Shea T."/>
            <person name="Sisk P."/>
            <person name="Sykes S."/>
            <person name="Wortman J."/>
            <person name="Nusbaum C."/>
            <person name="Birren B."/>
        </authorList>
    </citation>
    <scope>NUCLEOTIDE SEQUENCE [LARGE SCALE GENOMIC DNA]</scope>
    <source>
        <strain evidence="4 5">CBS 119918</strain>
    </source>
</reference>
<accession>A0A072PF54</accession>
<feature type="repeat" description="ANK" evidence="3">
    <location>
        <begin position="560"/>
        <end position="592"/>
    </location>
</feature>
<organism evidence="4 5">
    <name type="scientific">Exophiala aquamarina CBS 119918</name>
    <dbReference type="NCBI Taxonomy" id="1182545"/>
    <lineage>
        <taxon>Eukaryota</taxon>
        <taxon>Fungi</taxon>
        <taxon>Dikarya</taxon>
        <taxon>Ascomycota</taxon>
        <taxon>Pezizomycotina</taxon>
        <taxon>Eurotiomycetes</taxon>
        <taxon>Chaetothyriomycetidae</taxon>
        <taxon>Chaetothyriales</taxon>
        <taxon>Herpotrichiellaceae</taxon>
        <taxon>Exophiala</taxon>
    </lineage>
</organism>
<dbReference type="HOGENOM" id="CLU_434141_0_0_1"/>
<dbReference type="EMBL" id="AMGV01000004">
    <property type="protein sequence ID" value="KEF58382.1"/>
    <property type="molecule type" value="Genomic_DNA"/>
</dbReference>
<comment type="caution">
    <text evidence="4">The sequence shown here is derived from an EMBL/GenBank/DDBJ whole genome shotgun (WGS) entry which is preliminary data.</text>
</comment>
<dbReference type="RefSeq" id="XP_013260972.1">
    <property type="nucleotide sequence ID" value="XM_013405518.1"/>
</dbReference>
<evidence type="ECO:0000313" key="5">
    <source>
        <dbReference type="Proteomes" id="UP000027920"/>
    </source>
</evidence>
<dbReference type="Pfam" id="PF12796">
    <property type="entry name" value="Ank_2"/>
    <property type="match status" value="2"/>
</dbReference>
<protein>
    <submittedName>
        <fullName evidence="4">Uncharacterized protein</fullName>
    </submittedName>
</protein>
<evidence type="ECO:0000256" key="1">
    <source>
        <dbReference type="ARBA" id="ARBA00022737"/>
    </source>
</evidence>
<evidence type="ECO:0000256" key="3">
    <source>
        <dbReference type="PROSITE-ProRule" id="PRU00023"/>
    </source>
</evidence>
<dbReference type="SMART" id="SM00248">
    <property type="entry name" value="ANK"/>
    <property type="match status" value="8"/>
</dbReference>
<dbReference type="Proteomes" id="UP000027920">
    <property type="component" value="Unassembled WGS sequence"/>
</dbReference>
<evidence type="ECO:0000256" key="2">
    <source>
        <dbReference type="ARBA" id="ARBA00023043"/>
    </source>
</evidence>
<dbReference type="InterPro" id="IPR036770">
    <property type="entry name" value="Ankyrin_rpt-contain_sf"/>
</dbReference>
<proteinExistence type="predicted"/>
<name>A0A072PF54_9EURO</name>
<dbReference type="VEuPathDB" id="FungiDB:A1O9_06308"/>
<dbReference type="OrthoDB" id="341259at2759"/>
<dbReference type="InterPro" id="IPR002110">
    <property type="entry name" value="Ankyrin_rpt"/>
</dbReference>
<feature type="repeat" description="ANK" evidence="3">
    <location>
        <begin position="344"/>
        <end position="373"/>
    </location>
</feature>
<dbReference type="Pfam" id="PF00023">
    <property type="entry name" value="Ank"/>
    <property type="match status" value="1"/>
</dbReference>
<evidence type="ECO:0000313" key="4">
    <source>
        <dbReference type="EMBL" id="KEF58382.1"/>
    </source>
</evidence>
<dbReference type="PANTHER" id="PTHR24171">
    <property type="entry name" value="ANKYRIN REPEAT DOMAIN-CONTAINING PROTEIN 39-RELATED"/>
    <property type="match status" value="1"/>
</dbReference>
<dbReference type="AlphaFoldDB" id="A0A072PF54"/>
<sequence length="630" mass="68652">MNSLIERLDELIEDTQTGARSSSALSGHVSNISTASSASREDIWQALRRDLEGLGVSSIVLSEQRDYIVKWLMNAVAAGRVELDSPASELAPIVDMSSLMVDEPTSTVEEGDFSWWPRRKVVRERPVSQHLYVPTNGPKHKSPSWIKQIQHSRMSKEKSLHAAIKSRDVSKIEEFLAFPLSVASACKLNESAVSLAVSNGDEEILQLLMERGRWHPRNSDEKYWLERHLEGLVRTTASNGPVSLLGVLLENGLPALVADFRAACSSRNTATAELILQKGGLENDEISPFLCEAAYNEYPEMFQLLLRYGANIHTKNDFDLFDYFKNQPQQDSPLEGSFLRIIMTPLHFASAVRNTHIIQLALSHGAHIDEKDNFGETPLHKATGGIESLGTIFHDCRRRVVRTESMREPGAAIELLLGKGADVDAKTMGGQTALHLAAKYNALSAIGALLAGNARISAVDHRGNSPLHHAASLESLYKKKVPLTQIAFAASELKLGYVEESRVYFGGEGVMSHLLAKGAPVDQKNSCSRTPLHLAARQGNDARSAILLNHGADVNATDNGGWTPLHGAIEAGAIATVRLLLSNGAATNTRAIIKVGDGDGSQTRVMDALQHARHLKAEAIVQILIDANLQ</sequence>
<dbReference type="SUPFAM" id="SSF48403">
    <property type="entry name" value="Ankyrin repeat"/>
    <property type="match status" value="2"/>
</dbReference>
<dbReference type="STRING" id="1182545.A0A072PF54"/>
<keyword evidence="2 3" id="KW-0040">ANK repeat</keyword>
<dbReference type="PRINTS" id="PR01415">
    <property type="entry name" value="ANKYRIN"/>
</dbReference>
<keyword evidence="1" id="KW-0677">Repeat</keyword>
<feature type="repeat" description="ANK" evidence="3">
    <location>
        <begin position="429"/>
        <end position="461"/>
    </location>
</feature>
<dbReference type="Gene3D" id="1.25.40.20">
    <property type="entry name" value="Ankyrin repeat-containing domain"/>
    <property type="match status" value="3"/>
</dbReference>
<gene>
    <name evidence="4" type="ORF">A1O9_06308</name>
</gene>
<feature type="repeat" description="ANK" evidence="3">
    <location>
        <begin position="527"/>
        <end position="559"/>
    </location>
</feature>